<dbReference type="EMBL" id="AFNU02000009">
    <property type="protein sequence ID" value="ERJ11587.1"/>
    <property type="molecule type" value="Genomic_DNA"/>
</dbReference>
<protein>
    <submittedName>
        <fullName evidence="1">Cyclase-related protein</fullName>
    </submittedName>
</protein>
<evidence type="ECO:0000313" key="1">
    <source>
        <dbReference type="EMBL" id="ERJ11587.1"/>
    </source>
</evidence>
<dbReference type="InParanoid" id="U2DSW7"/>
<dbReference type="Pfam" id="PF04199">
    <property type="entry name" value="Cyclase"/>
    <property type="match status" value="1"/>
</dbReference>
<dbReference type="PANTHER" id="PTHR31118">
    <property type="entry name" value="CYCLASE-LIKE PROTEIN 2"/>
    <property type="match status" value="1"/>
</dbReference>
<dbReference type="AlphaFoldDB" id="U2DSW7"/>
<dbReference type="PANTHER" id="PTHR31118:SF32">
    <property type="entry name" value="KYNURENINE FORMAMIDASE"/>
    <property type="match status" value="1"/>
</dbReference>
<dbReference type="OrthoDB" id="9796085at2"/>
<name>U2DSW7_9MOLU</name>
<dbReference type="STRING" id="1033810.HLPCO_002288"/>
<dbReference type="RefSeq" id="WP_008825474.1">
    <property type="nucleotide sequence ID" value="NZ_AFNU02000009.1"/>
</dbReference>
<dbReference type="InterPro" id="IPR037175">
    <property type="entry name" value="KFase_sf"/>
</dbReference>
<evidence type="ECO:0000313" key="2">
    <source>
        <dbReference type="Proteomes" id="UP000005707"/>
    </source>
</evidence>
<dbReference type="GO" id="GO:0004061">
    <property type="term" value="F:arylformamidase activity"/>
    <property type="evidence" value="ECO:0007669"/>
    <property type="project" value="InterPro"/>
</dbReference>
<reference evidence="1 2" key="2">
    <citation type="journal article" date="2013" name="PLoS ONE">
        <title>INDIGO - INtegrated Data Warehouse of MIcrobial GenOmes with Examples from the Red Sea Extremophiles.</title>
        <authorList>
            <person name="Alam I."/>
            <person name="Antunes A."/>
            <person name="Kamau A.A."/>
            <person name="Ba Alawi W."/>
            <person name="Kalkatawi M."/>
            <person name="Stingl U."/>
            <person name="Bajic V.B."/>
        </authorList>
    </citation>
    <scope>NUCLEOTIDE SEQUENCE [LARGE SCALE GENOMIC DNA]</scope>
    <source>
        <strain evidence="1 2">SSD-17B</strain>
    </source>
</reference>
<dbReference type="Proteomes" id="UP000005707">
    <property type="component" value="Unassembled WGS sequence"/>
</dbReference>
<dbReference type="SUPFAM" id="SSF102198">
    <property type="entry name" value="Putative cyclase"/>
    <property type="match status" value="1"/>
</dbReference>
<proteinExistence type="predicted"/>
<dbReference type="Gene3D" id="3.50.30.50">
    <property type="entry name" value="Putative cyclase"/>
    <property type="match status" value="1"/>
</dbReference>
<comment type="caution">
    <text evidence="1">The sequence shown here is derived from an EMBL/GenBank/DDBJ whole genome shotgun (WGS) entry which is preliminary data.</text>
</comment>
<keyword evidence="2" id="KW-1185">Reference proteome</keyword>
<organism evidence="1 2">
    <name type="scientific">Haloplasma contractile SSD-17B</name>
    <dbReference type="NCBI Taxonomy" id="1033810"/>
    <lineage>
        <taxon>Bacteria</taxon>
        <taxon>Bacillati</taxon>
        <taxon>Mycoplasmatota</taxon>
        <taxon>Mollicutes</taxon>
        <taxon>Haloplasmatales</taxon>
        <taxon>Haloplasmataceae</taxon>
        <taxon>Haloplasma</taxon>
    </lineage>
</organism>
<dbReference type="GO" id="GO:0019441">
    <property type="term" value="P:L-tryptophan catabolic process to kynurenine"/>
    <property type="evidence" value="ECO:0007669"/>
    <property type="project" value="InterPro"/>
</dbReference>
<gene>
    <name evidence="1" type="ORF">HLPCO_002288</name>
</gene>
<dbReference type="eggNOG" id="COG1878">
    <property type="taxonomic scope" value="Bacteria"/>
</dbReference>
<accession>U2DSW7</accession>
<sequence length="215" mass="24965">MKKVIDLSHNLVHSMSTHPYDDEVKLYQDKYLDEDHYVNFKLEIGMHAGTHIDAPMHLVKSDQFINEFLLERFVGNGVLLDVRGENEIQYKPEYEKMISKGDIVLLLTGHSKKFGDESYYTDYPTIDKKLAKFFVKKKIKMLGLDLPSPDHYPFDIHKLLFKKEIFIIENLTNLEELLDINSFEVIAFPLKVKAEASIARVVAREIEEFKLTISG</sequence>
<dbReference type="InterPro" id="IPR007325">
    <property type="entry name" value="KFase/CYL"/>
</dbReference>
<reference evidence="1 2" key="1">
    <citation type="journal article" date="2011" name="J. Bacteriol.">
        <title>Genome sequence of Haloplasma contractile, an unusual contractile bacterium from a deep-sea anoxic brine lake.</title>
        <authorList>
            <person name="Antunes A."/>
            <person name="Alam I."/>
            <person name="El Dorry H."/>
            <person name="Siam R."/>
            <person name="Robertson A."/>
            <person name="Bajic V.B."/>
            <person name="Stingl U."/>
        </authorList>
    </citation>
    <scope>NUCLEOTIDE SEQUENCE [LARGE SCALE GENOMIC DNA]</scope>
    <source>
        <strain evidence="1 2">SSD-17B</strain>
    </source>
</reference>